<sequence>MFGGVRLVKTIVPVVRSPAGSSVCYLSSLASQEPKATLVTIPASNYAEKARWALRLAEIPFFEEKWAPLFAYLSTMPKGGRSVPLLVLPRTPKVILTDSADIVGFCAENHPELYPNEKAKDQEKFFDTKLGPHARRCVYYNLFQDDQMSKRIMADPIDGLVQRSMLRLLFPALRLVLLRSLNINEKSAERSWSRIEGVLKEVEKELGDGPVGTRFLAGDSFSAADIAFCSHLAPFVQPPEHEFVTPYISTDSVQDPVFRERYESIRRSKVGEYVLWCYKNKRPKH</sequence>
<dbReference type="AlphaFoldDB" id="A0A8J5JD40"/>
<name>A0A8J5JD40_9STRA</name>
<dbReference type="EMBL" id="JAENGY010000038">
    <property type="protein sequence ID" value="KAG6976180.1"/>
    <property type="molecule type" value="Genomic_DNA"/>
</dbReference>
<evidence type="ECO:0000259" key="1">
    <source>
        <dbReference type="Pfam" id="PF13417"/>
    </source>
</evidence>
<protein>
    <recommendedName>
        <fullName evidence="1">GST N-terminal domain-containing protein</fullName>
    </recommendedName>
</protein>
<gene>
    <name evidence="2" type="ORF">JG688_00001609</name>
</gene>
<dbReference type="CDD" id="cd00299">
    <property type="entry name" value="GST_C_family"/>
    <property type="match status" value="1"/>
</dbReference>
<dbReference type="Pfam" id="PF13410">
    <property type="entry name" value="GST_C_2"/>
    <property type="match status" value="1"/>
</dbReference>
<dbReference type="Proteomes" id="UP000709295">
    <property type="component" value="Unassembled WGS sequence"/>
</dbReference>
<accession>A0A8J5JD40</accession>
<reference evidence="2" key="1">
    <citation type="submission" date="2021-01" db="EMBL/GenBank/DDBJ databases">
        <title>Phytophthora aleatoria, a newly-described species from Pinus radiata is distinct from Phytophthora cactorum isolates based on comparative genomics.</title>
        <authorList>
            <person name="Mcdougal R."/>
            <person name="Panda P."/>
            <person name="Williams N."/>
            <person name="Studholme D.J."/>
        </authorList>
    </citation>
    <scope>NUCLEOTIDE SEQUENCE</scope>
    <source>
        <strain evidence="2">NZFS 4037</strain>
    </source>
</reference>
<organism evidence="2 3">
    <name type="scientific">Phytophthora aleatoria</name>
    <dbReference type="NCBI Taxonomy" id="2496075"/>
    <lineage>
        <taxon>Eukaryota</taxon>
        <taxon>Sar</taxon>
        <taxon>Stramenopiles</taxon>
        <taxon>Oomycota</taxon>
        <taxon>Peronosporomycetes</taxon>
        <taxon>Peronosporales</taxon>
        <taxon>Peronosporaceae</taxon>
        <taxon>Phytophthora</taxon>
    </lineage>
</organism>
<evidence type="ECO:0000313" key="2">
    <source>
        <dbReference type="EMBL" id="KAG6976180.1"/>
    </source>
</evidence>
<feature type="domain" description="GST N-terminal" evidence="1">
    <location>
        <begin position="38"/>
        <end position="112"/>
    </location>
</feature>
<dbReference type="InterPro" id="IPR004045">
    <property type="entry name" value="Glutathione_S-Trfase_N"/>
</dbReference>
<dbReference type="CDD" id="cd00570">
    <property type="entry name" value="GST_N_family"/>
    <property type="match status" value="1"/>
</dbReference>
<comment type="caution">
    <text evidence="2">The sequence shown here is derived from an EMBL/GenBank/DDBJ whole genome shotgun (WGS) entry which is preliminary data.</text>
</comment>
<evidence type="ECO:0000313" key="3">
    <source>
        <dbReference type="Proteomes" id="UP000709295"/>
    </source>
</evidence>
<proteinExistence type="predicted"/>
<keyword evidence="3" id="KW-1185">Reference proteome</keyword>
<dbReference type="Pfam" id="PF13417">
    <property type="entry name" value="GST_N_3"/>
    <property type="match status" value="1"/>
</dbReference>